<evidence type="ECO:0000256" key="8">
    <source>
        <dbReference type="ARBA" id="ARBA00023315"/>
    </source>
</evidence>
<sequence length="408" mass="47596">MVAADGGRNDLRRRPIQGHIAEEMQNGGDPLYSFDFDALCVKTKPNWLKRWNHVIIGMLWTFYHYYMTYSLVMEWHETESFMGFLSHCYIRLGMVTLYWAFLSISVYSVFLYDQCVRFHVKNFDKFPKMYSDHANQAALMHEDLKNYRFSLQLFGALFLSPMRMFGGVLFFSFAFTWIGIPLSVLNGRFKMLSRRYAAFLFHYLILFGFWCVGICEVKTVYAEGVPRGKPMNVISNHIGILDVLYMLHSGMFSFVAKKQLEEAFIIGHFIRLLNCIIVDRDSAQNRKEVFWSIVNRMQSIEQGKEELSLMVYPEGTTSRGNILLPFKHGAFGALVPLQPMLVVLKYSYVNITFDAFHWMWWAIHAFTSPVSIPLVAYWLPTIHPPTKEEIALKGEQTCIRYDQVEPQR</sequence>
<keyword evidence="5 9" id="KW-1133">Transmembrane helix</keyword>
<keyword evidence="12" id="KW-1185">Reference proteome</keyword>
<evidence type="ECO:0000256" key="4">
    <source>
        <dbReference type="ARBA" id="ARBA00022692"/>
    </source>
</evidence>
<dbReference type="EMBL" id="BLIY01000021">
    <property type="protein sequence ID" value="GFE55427.1"/>
    <property type="molecule type" value="Genomic_DNA"/>
</dbReference>
<proteinExistence type="inferred from homology"/>
<evidence type="ECO:0000256" key="1">
    <source>
        <dbReference type="ARBA" id="ARBA00004370"/>
    </source>
</evidence>
<name>A0A9W5TEH2_BABOV</name>
<keyword evidence="7 9" id="KW-0472">Membrane</keyword>
<dbReference type="Proteomes" id="UP001057455">
    <property type="component" value="Unassembled WGS sequence"/>
</dbReference>
<evidence type="ECO:0000256" key="3">
    <source>
        <dbReference type="ARBA" id="ARBA00022679"/>
    </source>
</evidence>
<evidence type="ECO:0000259" key="10">
    <source>
        <dbReference type="SMART" id="SM00563"/>
    </source>
</evidence>
<comment type="caution">
    <text evidence="11">The sequence shown here is derived from an EMBL/GenBank/DDBJ whole genome shotgun (WGS) entry which is preliminary data.</text>
</comment>
<feature type="transmembrane region" description="Helical" evidence="9">
    <location>
        <begin position="89"/>
        <end position="112"/>
    </location>
</feature>
<dbReference type="InterPro" id="IPR002123">
    <property type="entry name" value="Plipid/glycerol_acylTrfase"/>
</dbReference>
<dbReference type="PANTHER" id="PTHR23063">
    <property type="entry name" value="PHOSPHOLIPID ACYLTRANSFERASE"/>
    <property type="match status" value="1"/>
</dbReference>
<keyword evidence="3" id="KW-0808">Transferase</keyword>
<keyword evidence="6" id="KW-0443">Lipid metabolism</keyword>
<evidence type="ECO:0000256" key="9">
    <source>
        <dbReference type="SAM" id="Phobius"/>
    </source>
</evidence>
<dbReference type="SUPFAM" id="SSF69593">
    <property type="entry name" value="Glycerol-3-phosphate (1)-acyltransferase"/>
    <property type="match status" value="1"/>
</dbReference>
<evidence type="ECO:0000256" key="2">
    <source>
        <dbReference type="ARBA" id="ARBA00008655"/>
    </source>
</evidence>
<comment type="similarity">
    <text evidence="2">Belongs to the 1-acyl-sn-glycerol-3-phosphate acyltransferase family.</text>
</comment>
<evidence type="ECO:0000313" key="12">
    <source>
        <dbReference type="Proteomes" id="UP001057455"/>
    </source>
</evidence>
<evidence type="ECO:0000313" key="11">
    <source>
        <dbReference type="EMBL" id="GFE55427.1"/>
    </source>
</evidence>
<comment type="subcellular location">
    <subcellularLocation>
        <location evidence="1">Membrane</location>
    </subcellularLocation>
</comment>
<dbReference type="OrthoDB" id="365623at2759"/>
<dbReference type="PANTHER" id="PTHR23063:SF52">
    <property type="entry name" value="LYSOPHOSPHATIDYLCHOLINE ACYLTRANSFERASE"/>
    <property type="match status" value="1"/>
</dbReference>
<protein>
    <submittedName>
        <fullName evidence="11">Acyltransferase domain-containing protein</fullName>
    </submittedName>
</protein>
<keyword evidence="8 11" id="KW-0012">Acyltransferase</keyword>
<dbReference type="Pfam" id="PF01553">
    <property type="entry name" value="Acyltransferase"/>
    <property type="match status" value="1"/>
</dbReference>
<evidence type="ECO:0000256" key="7">
    <source>
        <dbReference type="ARBA" id="ARBA00023136"/>
    </source>
</evidence>
<dbReference type="GO" id="GO:0006629">
    <property type="term" value="P:lipid metabolic process"/>
    <property type="evidence" value="ECO:0007669"/>
    <property type="project" value="UniProtKB-KW"/>
</dbReference>
<feature type="transmembrane region" description="Helical" evidence="9">
    <location>
        <begin position="51"/>
        <end position="69"/>
    </location>
</feature>
<keyword evidence="4 9" id="KW-0812">Transmembrane</keyword>
<feature type="transmembrane region" description="Helical" evidence="9">
    <location>
        <begin position="200"/>
        <end position="221"/>
    </location>
</feature>
<gene>
    <name evidence="11" type="ORF">BaOVIS_028310</name>
</gene>
<dbReference type="GO" id="GO:0016746">
    <property type="term" value="F:acyltransferase activity"/>
    <property type="evidence" value="ECO:0007669"/>
    <property type="project" value="UniProtKB-KW"/>
</dbReference>
<feature type="domain" description="Phospholipid/glycerol acyltransferase" evidence="10">
    <location>
        <begin position="231"/>
        <end position="345"/>
    </location>
</feature>
<accession>A0A9W5TEH2</accession>
<dbReference type="GO" id="GO:0016020">
    <property type="term" value="C:membrane"/>
    <property type="evidence" value="ECO:0007669"/>
    <property type="project" value="UniProtKB-SubCell"/>
</dbReference>
<dbReference type="SMART" id="SM00563">
    <property type="entry name" value="PlsC"/>
    <property type="match status" value="1"/>
</dbReference>
<dbReference type="AlphaFoldDB" id="A0A9W5TEH2"/>
<evidence type="ECO:0000256" key="5">
    <source>
        <dbReference type="ARBA" id="ARBA00022989"/>
    </source>
</evidence>
<evidence type="ECO:0000256" key="6">
    <source>
        <dbReference type="ARBA" id="ARBA00023098"/>
    </source>
</evidence>
<organism evidence="11 12">
    <name type="scientific">Babesia ovis</name>
    <dbReference type="NCBI Taxonomy" id="5869"/>
    <lineage>
        <taxon>Eukaryota</taxon>
        <taxon>Sar</taxon>
        <taxon>Alveolata</taxon>
        <taxon>Apicomplexa</taxon>
        <taxon>Aconoidasida</taxon>
        <taxon>Piroplasmida</taxon>
        <taxon>Babesiidae</taxon>
        <taxon>Babesia</taxon>
    </lineage>
</organism>
<feature type="transmembrane region" description="Helical" evidence="9">
    <location>
        <begin position="153"/>
        <end position="180"/>
    </location>
</feature>
<reference evidence="11" key="1">
    <citation type="submission" date="2019-12" db="EMBL/GenBank/DDBJ databases">
        <title>Genome sequence of Babesia ovis.</title>
        <authorList>
            <person name="Yamagishi J."/>
            <person name="Sevinc F."/>
            <person name="Xuan X."/>
        </authorList>
    </citation>
    <scope>NUCLEOTIDE SEQUENCE</scope>
    <source>
        <strain evidence="11">Selcuk</strain>
    </source>
</reference>